<sequence length="247" mass="28209">MRFALFKNEASDPSHIEVTYGDEVYKVMIKRRPAARRVTLRVSSATGEVAMTLPEKVSILSAKRFAQSHGGWISTRVHRLPEIIAFKPDAIIPLRGIPHRIIRRTTPQMPTGIFESVDNERVIVVSGDAEHTPRRVKELLRREAQRDLEAAVVKYTEELGVKARKVALRDTRSRWGSCSSQGGLSFSWRLIMAPSYVLDYLAAHEVAHLLEMNHSQRFWKIVYQICPHTDEAEKWLKKNGASLHRYG</sequence>
<dbReference type="GO" id="GO:0008237">
    <property type="term" value="F:metallopeptidase activity"/>
    <property type="evidence" value="ECO:0007669"/>
    <property type="project" value="UniProtKB-KW"/>
</dbReference>
<dbReference type="Pfam" id="PF01863">
    <property type="entry name" value="YgjP-like"/>
    <property type="match status" value="1"/>
</dbReference>
<comment type="caution">
    <text evidence="2">The sequence shown here is derived from an EMBL/GenBank/DDBJ whole genome shotgun (WGS) entry which is preliminary data.</text>
</comment>
<evidence type="ECO:0000313" key="2">
    <source>
        <dbReference type="EMBL" id="MEN3929670.1"/>
    </source>
</evidence>
<dbReference type="Gene3D" id="3.30.2010.10">
    <property type="entry name" value="Metalloproteases ('zincins'), catalytic domain"/>
    <property type="match status" value="1"/>
</dbReference>
<organism evidence="2 3">
    <name type="scientific">Hohaiivirga grylli</name>
    <dbReference type="NCBI Taxonomy" id="3133970"/>
    <lineage>
        <taxon>Bacteria</taxon>
        <taxon>Pseudomonadati</taxon>
        <taxon>Pseudomonadota</taxon>
        <taxon>Alphaproteobacteria</taxon>
        <taxon>Hyphomicrobiales</taxon>
        <taxon>Methylobacteriaceae</taxon>
        <taxon>Hohaiivirga</taxon>
    </lineage>
</organism>
<feature type="domain" description="YgjP-like metallopeptidase" evidence="1">
    <location>
        <begin position="37"/>
        <end position="239"/>
    </location>
</feature>
<accession>A0ABV0BFB5</accession>
<dbReference type="RefSeq" id="WP_346335665.1">
    <property type="nucleotide sequence ID" value="NZ_JBBYXI010000001.1"/>
</dbReference>
<evidence type="ECO:0000313" key="3">
    <source>
        <dbReference type="Proteomes" id="UP001418637"/>
    </source>
</evidence>
<reference evidence="2 3" key="1">
    <citation type="submission" date="2024-04" db="EMBL/GenBank/DDBJ databases">
        <title>A novel species isolated from cricket.</title>
        <authorList>
            <person name="Wang H.-C."/>
        </authorList>
    </citation>
    <scope>NUCLEOTIDE SEQUENCE [LARGE SCALE GENOMIC DNA]</scope>
    <source>
        <strain evidence="2 3">WL0021</strain>
    </source>
</reference>
<dbReference type="EMBL" id="JBBYXI010000001">
    <property type="protein sequence ID" value="MEN3929670.1"/>
    <property type="molecule type" value="Genomic_DNA"/>
</dbReference>
<proteinExistence type="predicted"/>
<keyword evidence="2" id="KW-0482">Metalloprotease</keyword>
<dbReference type="PANTHER" id="PTHR30399:SF1">
    <property type="entry name" value="UTP PYROPHOSPHATASE"/>
    <property type="match status" value="1"/>
</dbReference>
<dbReference type="CDD" id="cd07344">
    <property type="entry name" value="M48_yhfN_like"/>
    <property type="match status" value="1"/>
</dbReference>
<keyword evidence="2" id="KW-0378">Hydrolase</keyword>
<gene>
    <name evidence="2" type="ORF">WJT86_01180</name>
</gene>
<dbReference type="EC" id="3.4.-.-" evidence="2"/>
<dbReference type="InterPro" id="IPR002725">
    <property type="entry name" value="YgjP-like_metallopeptidase"/>
</dbReference>
<evidence type="ECO:0000259" key="1">
    <source>
        <dbReference type="Pfam" id="PF01863"/>
    </source>
</evidence>
<dbReference type="Proteomes" id="UP001418637">
    <property type="component" value="Unassembled WGS sequence"/>
</dbReference>
<dbReference type="InterPro" id="IPR053136">
    <property type="entry name" value="UTP_pyrophosphatase-like"/>
</dbReference>
<keyword evidence="3" id="KW-1185">Reference proteome</keyword>
<protein>
    <submittedName>
        <fullName evidence="2">SprT family zinc-dependent metalloprotease</fullName>
        <ecNumber evidence="2">3.4.-.-</ecNumber>
    </submittedName>
</protein>
<dbReference type="PANTHER" id="PTHR30399">
    <property type="entry name" value="UNCHARACTERIZED PROTEIN YGJP"/>
    <property type="match status" value="1"/>
</dbReference>
<name>A0ABV0BFB5_9HYPH</name>
<keyword evidence="2" id="KW-0645">Protease</keyword>